<feature type="region of interest" description="Disordered" evidence="1">
    <location>
        <begin position="239"/>
        <end position="279"/>
    </location>
</feature>
<feature type="compositionally biased region" description="Pro residues" evidence="1">
    <location>
        <begin position="170"/>
        <end position="182"/>
    </location>
</feature>
<feature type="compositionally biased region" description="Polar residues" evidence="1">
    <location>
        <begin position="67"/>
        <end position="79"/>
    </location>
</feature>
<evidence type="ECO:0000256" key="1">
    <source>
        <dbReference type="SAM" id="MobiDB-lite"/>
    </source>
</evidence>
<proteinExistence type="predicted"/>
<feature type="compositionally biased region" description="Polar residues" evidence="1">
    <location>
        <begin position="250"/>
        <end position="264"/>
    </location>
</feature>
<gene>
    <name evidence="2" type="ORF">PAC_06034</name>
</gene>
<reference evidence="2 3" key="1">
    <citation type="submission" date="2016-03" db="EMBL/GenBank/DDBJ databases">
        <authorList>
            <person name="Ploux O."/>
        </authorList>
    </citation>
    <scope>NUCLEOTIDE SEQUENCE [LARGE SCALE GENOMIC DNA]</scope>
    <source>
        <strain evidence="2 3">UAMH 11012</strain>
    </source>
</reference>
<evidence type="ECO:0000313" key="2">
    <source>
        <dbReference type="EMBL" id="CZR56146.1"/>
    </source>
</evidence>
<keyword evidence="3" id="KW-1185">Reference proteome</keyword>
<feature type="compositionally biased region" description="Basic and acidic residues" evidence="1">
    <location>
        <begin position="325"/>
        <end position="379"/>
    </location>
</feature>
<name>A0A1L7WTR1_9HELO</name>
<feature type="compositionally biased region" description="Polar residues" evidence="1">
    <location>
        <begin position="212"/>
        <end position="223"/>
    </location>
</feature>
<evidence type="ECO:0000313" key="3">
    <source>
        <dbReference type="Proteomes" id="UP000184330"/>
    </source>
</evidence>
<protein>
    <submittedName>
        <fullName evidence="2">Uncharacterized protein</fullName>
    </submittedName>
</protein>
<organism evidence="2 3">
    <name type="scientific">Phialocephala subalpina</name>
    <dbReference type="NCBI Taxonomy" id="576137"/>
    <lineage>
        <taxon>Eukaryota</taxon>
        <taxon>Fungi</taxon>
        <taxon>Dikarya</taxon>
        <taxon>Ascomycota</taxon>
        <taxon>Pezizomycotina</taxon>
        <taxon>Leotiomycetes</taxon>
        <taxon>Helotiales</taxon>
        <taxon>Mollisiaceae</taxon>
        <taxon>Phialocephala</taxon>
        <taxon>Phialocephala fortinii species complex</taxon>
    </lineage>
</organism>
<feature type="region of interest" description="Disordered" evidence="1">
    <location>
        <begin position="62"/>
        <end position="131"/>
    </location>
</feature>
<feature type="region of interest" description="Disordered" evidence="1">
    <location>
        <begin position="1"/>
        <end position="48"/>
    </location>
</feature>
<dbReference type="AlphaFoldDB" id="A0A1L7WTR1"/>
<accession>A0A1L7WTR1</accession>
<sequence>MSAPSRISQRSKSLFRPRPSERLRRMPAIEPRPHSTAQDSGMMTFAYDDGFKDAPANVFENAFRAPSNATQTTEATRNDSVFDGPSGGSSQESPTTPEAPKPFAPKPDDRPISLLENVPNPVSFRDSTSLSTHPALRSLTAPSTHEIHPALRNSIVHSTQEPFPAFRNPVVPPKPQPQPQSPNQPLTEHALRRHSGFPDFGNPFSEQDEQHGISTISNHSQASPFEDIERFPGFSYEAEQGGEAEEAPTQVPNNTANSFRQSSFRGGFTSKEPAPSPDCIQNLGQKLVSKLKKGIKKIQTLDKHLEDWTWNRDRKRLERRRLSQKHRESSARAKSIDEGHRAQMQAHLEKEKARNERARRQLKESEKVMKAQSKNRDRAASQGSAASRSWLNRVCDRAGFGRQKTRRVYVPVEQAELREDISRNVEAQRPALRREGASLVSASVREVEVGSDDESASSVNSVDEKGGDGTFLIWRTEDPETSDHRYQQSGGWI</sequence>
<feature type="region of interest" description="Disordered" evidence="1">
    <location>
        <begin position="163"/>
        <end position="224"/>
    </location>
</feature>
<dbReference type="OrthoDB" id="10588276at2759"/>
<dbReference type="EMBL" id="FJOG01000007">
    <property type="protein sequence ID" value="CZR56146.1"/>
    <property type="molecule type" value="Genomic_DNA"/>
</dbReference>
<feature type="region of interest" description="Disordered" evidence="1">
    <location>
        <begin position="449"/>
        <end position="470"/>
    </location>
</feature>
<dbReference type="Proteomes" id="UP000184330">
    <property type="component" value="Unassembled WGS sequence"/>
</dbReference>
<feature type="compositionally biased region" description="Polar residues" evidence="1">
    <location>
        <begin position="1"/>
        <end position="12"/>
    </location>
</feature>
<feature type="region of interest" description="Disordered" evidence="1">
    <location>
        <begin position="319"/>
        <end position="388"/>
    </location>
</feature>